<feature type="region of interest" description="Disordered" evidence="1">
    <location>
        <begin position="1"/>
        <end position="24"/>
    </location>
</feature>
<evidence type="ECO:0000256" key="1">
    <source>
        <dbReference type="SAM" id="MobiDB-lite"/>
    </source>
</evidence>
<reference evidence="2" key="1">
    <citation type="submission" date="2017-02" db="UniProtKB">
        <authorList>
            <consortium name="WormBaseParasite"/>
        </authorList>
    </citation>
    <scope>IDENTIFICATION</scope>
</reference>
<evidence type="ECO:0000313" key="2">
    <source>
        <dbReference type="WBParaSite" id="TASK_0000293501-mRNA-1"/>
    </source>
</evidence>
<name>A0A0R3VZU1_TAEAS</name>
<dbReference type="WBParaSite" id="TASK_0000293501-mRNA-1">
    <property type="protein sequence ID" value="TASK_0000293501-mRNA-1"/>
    <property type="gene ID" value="TASK_0000293501"/>
</dbReference>
<organism evidence="2">
    <name type="scientific">Taenia asiatica</name>
    <name type="common">Asian tapeworm</name>
    <dbReference type="NCBI Taxonomy" id="60517"/>
    <lineage>
        <taxon>Eukaryota</taxon>
        <taxon>Metazoa</taxon>
        <taxon>Spiralia</taxon>
        <taxon>Lophotrochozoa</taxon>
        <taxon>Platyhelminthes</taxon>
        <taxon>Cestoda</taxon>
        <taxon>Eucestoda</taxon>
        <taxon>Cyclophyllidea</taxon>
        <taxon>Taeniidae</taxon>
        <taxon>Taenia</taxon>
    </lineage>
</organism>
<protein>
    <submittedName>
        <fullName evidence="2">Cytochrome cd1 nitrite reductase</fullName>
    </submittedName>
</protein>
<proteinExistence type="predicted"/>
<dbReference type="AlphaFoldDB" id="A0A0R3VZU1"/>
<accession>A0A0R3VZU1</accession>
<sequence>LVTKVWNRNGTSQDSTKSSPLWTSNLMMRQPAARGVVSRPIQAADPVCQHRGQLL</sequence>